<evidence type="ECO:0000313" key="3">
    <source>
        <dbReference type="Proteomes" id="UP000470384"/>
    </source>
</evidence>
<dbReference type="RefSeq" id="WP_160587639.1">
    <property type="nucleotide sequence ID" value="NZ_BMHN01000001.1"/>
</dbReference>
<feature type="chain" id="PRO_5032750483" description="FG-GAP repeat protein" evidence="1">
    <location>
        <begin position="21"/>
        <end position="261"/>
    </location>
</feature>
<sequence>MAVLLGVGIALAAYATPSRAAGACLSMPLVFETMTAEGCPDSSRIQALLDAPLAVGPADPETGARRGVLLTAPKDDSRTQAVRTCRAYAEAVRAGWYAATQLEMNSEGFLRVACGALLSLDMSSVAATSRFKDEGVGFDTLSLLPVDILPALSPDTETALANLKLGGFNVGSMIATGDVLTRSAPDGQLDLAYGGMASTYGEVARGDFNGDGAEDLLVYVRHQAVNGSLLWFELFGLSYPLGTLTYERFSPEALGQLKPQG</sequence>
<proteinExistence type="predicted"/>
<organism evidence="2 3">
    <name type="scientific">Pyruvatibacter mobilis</name>
    <dbReference type="NCBI Taxonomy" id="1712261"/>
    <lineage>
        <taxon>Bacteria</taxon>
        <taxon>Pseudomonadati</taxon>
        <taxon>Pseudomonadota</taxon>
        <taxon>Alphaproteobacteria</taxon>
        <taxon>Hyphomicrobiales</taxon>
        <taxon>Parvibaculaceae</taxon>
        <taxon>Pyruvatibacter</taxon>
    </lineage>
</organism>
<comment type="caution">
    <text evidence="2">The sequence shown here is derived from an EMBL/GenBank/DDBJ whole genome shotgun (WGS) entry which is preliminary data.</text>
</comment>
<dbReference type="InterPro" id="IPR028994">
    <property type="entry name" value="Integrin_alpha_N"/>
</dbReference>
<evidence type="ECO:0000313" key="2">
    <source>
        <dbReference type="EMBL" id="NBG95723.1"/>
    </source>
</evidence>
<keyword evidence="1" id="KW-0732">Signal</keyword>
<feature type="signal peptide" evidence="1">
    <location>
        <begin position="1"/>
        <end position="20"/>
    </location>
</feature>
<dbReference type="OrthoDB" id="8445221at2"/>
<evidence type="ECO:0008006" key="4">
    <source>
        <dbReference type="Google" id="ProtNLM"/>
    </source>
</evidence>
<keyword evidence="3" id="KW-1185">Reference proteome</keyword>
<name>A0A845QAU1_9HYPH</name>
<dbReference type="Proteomes" id="UP000470384">
    <property type="component" value="Unassembled WGS sequence"/>
</dbReference>
<gene>
    <name evidence="2" type="ORF">GTQ45_08255</name>
</gene>
<dbReference type="SUPFAM" id="SSF69318">
    <property type="entry name" value="Integrin alpha N-terminal domain"/>
    <property type="match status" value="1"/>
</dbReference>
<accession>A0A845QAU1</accession>
<dbReference type="GeneID" id="300654426"/>
<dbReference type="EMBL" id="WXYQ01000006">
    <property type="protein sequence ID" value="NBG95723.1"/>
    <property type="molecule type" value="Genomic_DNA"/>
</dbReference>
<protein>
    <recommendedName>
        <fullName evidence="4">FG-GAP repeat protein</fullName>
    </recommendedName>
</protein>
<evidence type="ECO:0000256" key="1">
    <source>
        <dbReference type="SAM" id="SignalP"/>
    </source>
</evidence>
<dbReference type="AlphaFoldDB" id="A0A845QAU1"/>
<reference evidence="2 3" key="1">
    <citation type="journal article" date="2016" name="Int. J. Syst. Evol. Microbiol.">
        <title>Pyruvatibacter mobilis gen. nov., sp. nov., a marine bacterium from the culture broth of Picochlorum sp. 122.</title>
        <authorList>
            <person name="Wang G."/>
            <person name="Tang M."/>
            <person name="Wu H."/>
            <person name="Dai S."/>
            <person name="Li T."/>
            <person name="Chen C."/>
            <person name="He H."/>
            <person name="Fan J."/>
            <person name="Xiang W."/>
            <person name="Li X."/>
        </authorList>
    </citation>
    <scope>NUCLEOTIDE SEQUENCE [LARGE SCALE GENOMIC DNA]</scope>
    <source>
        <strain evidence="2 3">GYP-11</strain>
    </source>
</reference>